<comment type="caution">
    <text evidence="2">The sequence shown here is derived from an EMBL/GenBank/DDBJ whole genome shotgun (WGS) entry which is preliminary data.</text>
</comment>
<protein>
    <recommendedName>
        <fullName evidence="1">WWE domain-containing protein</fullName>
    </recommendedName>
</protein>
<dbReference type="VEuPathDB" id="FungiDB:LCOR_05705.1"/>
<name>A0A068RXZ0_9FUNG</name>
<dbReference type="Pfam" id="PF02825">
    <property type="entry name" value="WWE"/>
    <property type="match status" value="1"/>
</dbReference>
<proteinExistence type="predicted"/>
<feature type="domain" description="WWE" evidence="1">
    <location>
        <begin position="1"/>
        <end position="76"/>
    </location>
</feature>
<dbReference type="PROSITE" id="PS50918">
    <property type="entry name" value="WWE"/>
    <property type="match status" value="1"/>
</dbReference>
<accession>A0A068RXZ0</accession>
<organism evidence="2 3">
    <name type="scientific">Lichtheimia corymbifera JMRC:FSU:9682</name>
    <dbReference type="NCBI Taxonomy" id="1263082"/>
    <lineage>
        <taxon>Eukaryota</taxon>
        <taxon>Fungi</taxon>
        <taxon>Fungi incertae sedis</taxon>
        <taxon>Mucoromycota</taxon>
        <taxon>Mucoromycotina</taxon>
        <taxon>Mucoromycetes</taxon>
        <taxon>Mucorales</taxon>
        <taxon>Lichtheimiaceae</taxon>
        <taxon>Lichtheimia</taxon>
    </lineage>
</organism>
<gene>
    <name evidence="2" type="ORF">LCOR_05705.1</name>
</gene>
<dbReference type="InterPro" id="IPR037197">
    <property type="entry name" value="WWE_dom_sf"/>
</dbReference>
<dbReference type="AlphaFoldDB" id="A0A068RXZ0"/>
<keyword evidence="3" id="KW-1185">Reference proteome</keyword>
<dbReference type="OrthoDB" id="2202457at2759"/>
<sequence length="76" mass="8795">MASTTRTTVSYRWLYQAGNQWVPFDPTSNVKIEDIWRSNRPYTFYIPCLGGDATIHPSELYMERQGIRIPIIRSGA</sequence>
<dbReference type="Gene3D" id="3.30.720.50">
    <property type="match status" value="1"/>
</dbReference>
<evidence type="ECO:0000313" key="3">
    <source>
        <dbReference type="Proteomes" id="UP000027586"/>
    </source>
</evidence>
<evidence type="ECO:0000313" key="2">
    <source>
        <dbReference type="EMBL" id="CDH54462.1"/>
    </source>
</evidence>
<dbReference type="InterPro" id="IPR004170">
    <property type="entry name" value="WWE_dom"/>
</dbReference>
<dbReference type="EMBL" id="CBTN010000023">
    <property type="protein sequence ID" value="CDH54462.1"/>
    <property type="molecule type" value="Genomic_DNA"/>
</dbReference>
<reference evidence="2" key="1">
    <citation type="submission" date="2013-08" db="EMBL/GenBank/DDBJ databases">
        <title>Gene expansion shapes genome architecture in the human pathogen Lichtheimia corymbifera: an evolutionary genomics analysis in the ancient terrestrial Mucorales (Mucoromycotina).</title>
        <authorList>
            <person name="Schwartze V.U."/>
            <person name="Winter S."/>
            <person name="Shelest E."/>
            <person name="Marcet-Houben M."/>
            <person name="Horn F."/>
            <person name="Wehner S."/>
            <person name="Hoffmann K."/>
            <person name="Riege K."/>
            <person name="Sammeth M."/>
            <person name="Nowrousian M."/>
            <person name="Valiante V."/>
            <person name="Linde J."/>
            <person name="Jacobsen I.D."/>
            <person name="Marz M."/>
            <person name="Brakhage A.A."/>
            <person name="Gabaldon T."/>
            <person name="Bocker S."/>
            <person name="Voigt K."/>
        </authorList>
    </citation>
    <scope>NUCLEOTIDE SEQUENCE [LARGE SCALE GENOMIC DNA]</scope>
    <source>
        <strain evidence="2">FSU 9682</strain>
    </source>
</reference>
<dbReference type="Proteomes" id="UP000027586">
    <property type="component" value="Unassembled WGS sequence"/>
</dbReference>
<evidence type="ECO:0000259" key="1">
    <source>
        <dbReference type="PROSITE" id="PS50918"/>
    </source>
</evidence>
<dbReference type="SUPFAM" id="SSF117839">
    <property type="entry name" value="WWE domain"/>
    <property type="match status" value="1"/>
</dbReference>